<evidence type="ECO:0000313" key="3">
    <source>
        <dbReference type="Proteomes" id="UP000020825"/>
    </source>
</evidence>
<feature type="compositionally biased region" description="Basic and acidic residues" evidence="1">
    <location>
        <begin position="110"/>
        <end position="120"/>
    </location>
</feature>
<dbReference type="EMBL" id="JAOG01000001">
    <property type="protein sequence ID" value="EUA57996.1"/>
    <property type="molecule type" value="Genomic_DNA"/>
</dbReference>
<organism evidence="2 3">
    <name type="scientific">Mycobacterium intracellulare 1956</name>
    <dbReference type="NCBI Taxonomy" id="1299331"/>
    <lineage>
        <taxon>Bacteria</taxon>
        <taxon>Bacillati</taxon>
        <taxon>Actinomycetota</taxon>
        <taxon>Actinomycetes</taxon>
        <taxon>Mycobacteriales</taxon>
        <taxon>Mycobacteriaceae</taxon>
        <taxon>Mycobacterium</taxon>
        <taxon>Mycobacterium avium complex (MAC)</taxon>
    </lineage>
</organism>
<proteinExistence type="predicted"/>
<feature type="region of interest" description="Disordered" evidence="1">
    <location>
        <begin position="1"/>
        <end position="120"/>
    </location>
</feature>
<reference evidence="2 3" key="1">
    <citation type="submission" date="2013-12" db="EMBL/GenBank/DDBJ databases">
        <authorList>
            <person name="Zelazny A."/>
            <person name="Olivier K."/>
            <person name="Holland S."/>
            <person name="Lenaerts A."/>
            <person name="Ordway D."/>
            <person name="DeGroote M.A."/>
            <person name="Parker T."/>
            <person name="Sizemore C."/>
            <person name="Tallon L.J."/>
            <person name="Sadzewicz L.K."/>
            <person name="Sengamalay N."/>
            <person name="Fraser C.M."/>
            <person name="Hine E."/>
            <person name="Shefchek K.A."/>
            <person name="Das S.P."/>
            <person name="Tettelin H."/>
        </authorList>
    </citation>
    <scope>NUCLEOTIDE SEQUENCE [LARGE SCALE GENOMIC DNA]</scope>
    <source>
        <strain evidence="2 3">1956</strain>
    </source>
</reference>
<dbReference type="GO" id="GO:0008233">
    <property type="term" value="F:peptidase activity"/>
    <property type="evidence" value="ECO:0007669"/>
    <property type="project" value="UniProtKB-KW"/>
</dbReference>
<dbReference type="AlphaFoldDB" id="X8CQ62"/>
<evidence type="ECO:0000256" key="1">
    <source>
        <dbReference type="SAM" id="MobiDB-lite"/>
    </source>
</evidence>
<feature type="compositionally biased region" description="Basic and acidic residues" evidence="1">
    <location>
        <begin position="30"/>
        <end position="40"/>
    </location>
</feature>
<gene>
    <name evidence="2" type="ORF">I550_1128</name>
</gene>
<sequence length="120" mass="13441">MTSDQGFDRSNDSGNRLAPRPVSRPPVDPASRREFSRPDGLRGSFVAERVRPQKYRDQAEFRPSDRPADPVLEEAFHRPEGSSDSLQRHPVDVGALAAEKNGGEPDELDDPWRDPGPRRP</sequence>
<feature type="compositionally biased region" description="Basic and acidic residues" evidence="1">
    <location>
        <begin position="1"/>
        <end position="11"/>
    </location>
</feature>
<feature type="compositionally biased region" description="Basic and acidic residues" evidence="1">
    <location>
        <begin position="48"/>
        <end position="91"/>
    </location>
</feature>
<dbReference type="GO" id="GO:0006508">
    <property type="term" value="P:proteolysis"/>
    <property type="evidence" value="ECO:0007669"/>
    <property type="project" value="UniProtKB-KW"/>
</dbReference>
<name>X8CQ62_MYCIT</name>
<accession>X8CQ62</accession>
<dbReference type="PATRIC" id="fig|1299331.3.peg.1099"/>
<keyword evidence="2" id="KW-0645">Protease</keyword>
<dbReference type="Proteomes" id="UP000020825">
    <property type="component" value="Unassembled WGS sequence"/>
</dbReference>
<comment type="caution">
    <text evidence="2">The sequence shown here is derived from an EMBL/GenBank/DDBJ whole genome shotgun (WGS) entry which is preliminary data.</text>
</comment>
<evidence type="ECO:0000313" key="2">
    <source>
        <dbReference type="EMBL" id="EUA57996.1"/>
    </source>
</evidence>
<protein>
    <submittedName>
        <fullName evidence="2">Putative SERINE PROTEASE HTRA domain protein</fullName>
    </submittedName>
</protein>
<keyword evidence="2" id="KW-0378">Hydrolase</keyword>